<name>A0AAD7MC19_9AGAR</name>
<dbReference type="InterPro" id="IPR025476">
    <property type="entry name" value="Helitron_helicase-like"/>
</dbReference>
<protein>
    <recommendedName>
        <fullName evidence="1">Helitron helicase-like domain-containing protein</fullName>
    </recommendedName>
</protein>
<dbReference type="EMBL" id="JARKIB010000411">
    <property type="protein sequence ID" value="KAJ7710214.1"/>
    <property type="molecule type" value="Genomic_DNA"/>
</dbReference>
<sequence>MKNRPDQGVLIASNPAVAAQFFNIYIKAFIEALGYDPKHADTEGGLLGVVSAYYGVVEAQGRGTLHCHMLIWLEGSLNPDEIKAKALRDGGDLEFQQRLMAFLEDAISTSVPPEADPGLDVPLSKYHPCATRGPPPSVPASDMENARANDLSRLAHLCQYHIHTRTCYKYWKGPGHPKECRFDLDASHVRPVSIFDPETGEFELRCLDGLVNHFNETMLESLRCDMDIKFVSSGKLAKAAMFYITDYITKTQLQSHVAYAALELAAMKLSDFNPDQDEFSLRARRLLQKCAYAMIAQQELSGQQVVSYLMGYEDHFTSHKYVNLYWTPLEGFINSERPSPECYSTHRSDTAVESGTAAAVDAGDRPFDTTMNSVKDVELDDITLTVGPDGKFKATANQSADYQHRG</sequence>
<keyword evidence="3" id="KW-1185">Reference proteome</keyword>
<proteinExistence type="predicted"/>
<evidence type="ECO:0000313" key="2">
    <source>
        <dbReference type="EMBL" id="KAJ7710214.1"/>
    </source>
</evidence>
<reference evidence="2" key="1">
    <citation type="submission" date="2023-03" db="EMBL/GenBank/DDBJ databases">
        <title>Massive genome expansion in bonnet fungi (Mycena s.s.) driven by repeated elements and novel gene families across ecological guilds.</title>
        <authorList>
            <consortium name="Lawrence Berkeley National Laboratory"/>
            <person name="Harder C.B."/>
            <person name="Miyauchi S."/>
            <person name="Viragh M."/>
            <person name="Kuo A."/>
            <person name="Thoen E."/>
            <person name="Andreopoulos B."/>
            <person name="Lu D."/>
            <person name="Skrede I."/>
            <person name="Drula E."/>
            <person name="Henrissat B."/>
            <person name="Morin E."/>
            <person name="Kohler A."/>
            <person name="Barry K."/>
            <person name="LaButti K."/>
            <person name="Morin E."/>
            <person name="Salamov A."/>
            <person name="Lipzen A."/>
            <person name="Mereny Z."/>
            <person name="Hegedus B."/>
            <person name="Baldrian P."/>
            <person name="Stursova M."/>
            <person name="Weitz H."/>
            <person name="Taylor A."/>
            <person name="Grigoriev I.V."/>
            <person name="Nagy L.G."/>
            <person name="Martin F."/>
            <person name="Kauserud H."/>
        </authorList>
    </citation>
    <scope>NUCLEOTIDE SEQUENCE</scope>
    <source>
        <strain evidence="2">CBHHK182m</strain>
    </source>
</reference>
<dbReference type="Proteomes" id="UP001215598">
    <property type="component" value="Unassembled WGS sequence"/>
</dbReference>
<gene>
    <name evidence="2" type="ORF">B0H16DRAFT_1344231</name>
</gene>
<accession>A0AAD7MC19</accession>
<dbReference type="Pfam" id="PF14214">
    <property type="entry name" value="Helitron_like_N"/>
    <property type="match status" value="1"/>
</dbReference>
<organism evidence="2 3">
    <name type="scientific">Mycena metata</name>
    <dbReference type="NCBI Taxonomy" id="1033252"/>
    <lineage>
        <taxon>Eukaryota</taxon>
        <taxon>Fungi</taxon>
        <taxon>Dikarya</taxon>
        <taxon>Basidiomycota</taxon>
        <taxon>Agaricomycotina</taxon>
        <taxon>Agaricomycetes</taxon>
        <taxon>Agaricomycetidae</taxon>
        <taxon>Agaricales</taxon>
        <taxon>Marasmiineae</taxon>
        <taxon>Mycenaceae</taxon>
        <taxon>Mycena</taxon>
    </lineage>
</organism>
<feature type="domain" description="Helitron helicase-like" evidence="1">
    <location>
        <begin position="11"/>
        <end position="71"/>
    </location>
</feature>
<evidence type="ECO:0000313" key="3">
    <source>
        <dbReference type="Proteomes" id="UP001215598"/>
    </source>
</evidence>
<evidence type="ECO:0000259" key="1">
    <source>
        <dbReference type="Pfam" id="PF14214"/>
    </source>
</evidence>
<dbReference type="AlphaFoldDB" id="A0AAD7MC19"/>
<comment type="caution">
    <text evidence="2">The sequence shown here is derived from an EMBL/GenBank/DDBJ whole genome shotgun (WGS) entry which is preliminary data.</text>
</comment>
<feature type="non-terminal residue" evidence="2">
    <location>
        <position position="1"/>
    </location>
</feature>